<evidence type="ECO:0000313" key="2">
    <source>
        <dbReference type="EMBL" id="AZT98233.1"/>
    </source>
</evidence>
<keyword evidence="1" id="KW-0472">Membrane</keyword>
<dbReference type="Proteomes" id="UP000282731">
    <property type="component" value="Chromosome"/>
</dbReference>
<gene>
    <name evidence="3" type="ORF">CIK79_03565</name>
    <name evidence="2" type="ORF">CXR27_15435</name>
</gene>
<evidence type="ECO:0000256" key="1">
    <source>
        <dbReference type="SAM" id="Phobius"/>
    </source>
</evidence>
<dbReference type="Proteomes" id="UP000218377">
    <property type="component" value="Unassembled WGS sequence"/>
</dbReference>
<dbReference type="RefSeq" id="WP_096157419.1">
    <property type="nucleotide sequence ID" value="NZ_CP025334.1"/>
</dbReference>
<dbReference type="EMBL" id="NRGX01000001">
    <property type="protein sequence ID" value="PCC17450.1"/>
    <property type="molecule type" value="Genomic_DNA"/>
</dbReference>
<reference evidence="3 4" key="1">
    <citation type="journal article" date="2017" name="Elife">
        <title>Extensive horizontal gene transfer in cheese-associated bacteria.</title>
        <authorList>
            <person name="Bonham K.S."/>
            <person name="Wolfe B.E."/>
            <person name="Dutton R.J."/>
        </authorList>
    </citation>
    <scope>NUCLEOTIDE SEQUENCE [LARGE SCALE GENOMIC DNA]</scope>
    <source>
        <strain evidence="3 4">JB5</strain>
    </source>
</reference>
<evidence type="ECO:0000313" key="3">
    <source>
        <dbReference type="EMBL" id="PCC17450.1"/>
    </source>
</evidence>
<feature type="transmembrane region" description="Helical" evidence="1">
    <location>
        <begin position="20"/>
        <end position="39"/>
    </location>
</feature>
<sequence length="208" mass="22419">MKTLRNLRTTLRENWRTYILLSVATYGALVVMMTVTSLMPGMREEGVEGLTAFTDLPGLSAVVDAYASGNVIAAALLTFTANLLFAAVLTTTLPSLIIPFFAVVATVGRAGFIGMWLAPGSSGEALALIPHAPIVIIEFQAYILAALGAVILWRKTLGHRRHGYFSACAGYRTGIQDNARLYPVIIAILVLAGFLEAIEVIYLRPLLH</sequence>
<proteinExistence type="predicted"/>
<reference evidence="2 5" key="2">
    <citation type="submission" date="2017-12" db="EMBL/GenBank/DDBJ databases">
        <authorList>
            <person name="Levesque S."/>
        </authorList>
    </citation>
    <scope>NUCLEOTIDE SEQUENCE [LARGE SCALE GENOMIC DNA]</scope>
    <source>
        <strain evidence="2 5">SMQ-1420</strain>
    </source>
</reference>
<organism evidence="3 4">
    <name type="scientific">Brevibacterium aurantiacum</name>
    <dbReference type="NCBI Taxonomy" id="273384"/>
    <lineage>
        <taxon>Bacteria</taxon>
        <taxon>Bacillati</taxon>
        <taxon>Actinomycetota</taxon>
        <taxon>Actinomycetes</taxon>
        <taxon>Micrococcales</taxon>
        <taxon>Brevibacteriaceae</taxon>
        <taxon>Brevibacterium</taxon>
    </lineage>
</organism>
<keyword evidence="1" id="KW-1133">Transmembrane helix</keyword>
<protein>
    <recommendedName>
        <fullName evidence="6">Stage II sporulation protein M</fullName>
    </recommendedName>
</protein>
<dbReference type="AlphaFoldDB" id="A0A2A3X175"/>
<evidence type="ECO:0000313" key="4">
    <source>
        <dbReference type="Proteomes" id="UP000218377"/>
    </source>
</evidence>
<feature type="transmembrane region" description="Helical" evidence="1">
    <location>
        <begin position="181"/>
        <end position="203"/>
    </location>
</feature>
<evidence type="ECO:0000313" key="5">
    <source>
        <dbReference type="Proteomes" id="UP000282731"/>
    </source>
</evidence>
<reference evidence="2 5" key="3">
    <citation type="submission" date="2019-01" db="EMBL/GenBank/DDBJ databases">
        <title>Comparative genomic analysis of Brevibacterium aurantiacum sheds light on its evolution and its adaptation to smear-ripened cheeses.</title>
        <authorList>
            <person name="Moineau S."/>
        </authorList>
    </citation>
    <scope>NUCLEOTIDE SEQUENCE [LARGE SCALE GENOMIC DNA]</scope>
    <source>
        <strain evidence="2 5">SMQ-1420</strain>
    </source>
</reference>
<evidence type="ECO:0008006" key="6">
    <source>
        <dbReference type="Google" id="ProtNLM"/>
    </source>
</evidence>
<name>A0A2A3X175_BREAU</name>
<keyword evidence="1" id="KW-0812">Transmembrane</keyword>
<feature type="transmembrane region" description="Helical" evidence="1">
    <location>
        <begin position="65"/>
        <end position="89"/>
    </location>
</feature>
<feature type="transmembrane region" description="Helical" evidence="1">
    <location>
        <begin position="130"/>
        <end position="153"/>
    </location>
</feature>
<feature type="transmembrane region" description="Helical" evidence="1">
    <location>
        <begin position="96"/>
        <end position="118"/>
    </location>
</feature>
<accession>A0A2A3X175</accession>
<dbReference type="EMBL" id="CP025334">
    <property type="protein sequence ID" value="AZT98233.1"/>
    <property type="molecule type" value="Genomic_DNA"/>
</dbReference>